<dbReference type="Proteomes" id="UP000221394">
    <property type="component" value="Unassembled WGS sequence"/>
</dbReference>
<keyword evidence="1" id="KW-0812">Transmembrane</keyword>
<organism evidence="2 3">
    <name type="scientific">Flavimobilis soli</name>
    <dbReference type="NCBI Taxonomy" id="442709"/>
    <lineage>
        <taxon>Bacteria</taxon>
        <taxon>Bacillati</taxon>
        <taxon>Actinomycetota</taxon>
        <taxon>Actinomycetes</taxon>
        <taxon>Micrococcales</taxon>
        <taxon>Jonesiaceae</taxon>
        <taxon>Flavimobilis</taxon>
    </lineage>
</organism>
<keyword evidence="1" id="KW-0472">Membrane</keyword>
<reference evidence="2 3" key="1">
    <citation type="submission" date="2017-10" db="EMBL/GenBank/DDBJ databases">
        <title>Sequencing the genomes of 1000 actinobacteria strains.</title>
        <authorList>
            <person name="Klenk H.-P."/>
        </authorList>
    </citation>
    <scope>NUCLEOTIDE SEQUENCE [LARGE SCALE GENOMIC DNA]</scope>
    <source>
        <strain evidence="2 3">DSM 21574</strain>
    </source>
</reference>
<dbReference type="EMBL" id="PDJH01000001">
    <property type="protein sequence ID" value="PFG37289.1"/>
    <property type="molecule type" value="Genomic_DNA"/>
</dbReference>
<feature type="transmembrane region" description="Helical" evidence="1">
    <location>
        <begin position="91"/>
        <end position="109"/>
    </location>
</feature>
<dbReference type="AlphaFoldDB" id="A0A2A9EGE0"/>
<evidence type="ECO:0000313" key="2">
    <source>
        <dbReference type="EMBL" id="PFG37289.1"/>
    </source>
</evidence>
<gene>
    <name evidence="2" type="ORF">ATL41_2044</name>
</gene>
<keyword evidence="1" id="KW-1133">Transmembrane helix</keyword>
<keyword evidence="3" id="KW-1185">Reference proteome</keyword>
<evidence type="ECO:0000313" key="3">
    <source>
        <dbReference type="Proteomes" id="UP000221394"/>
    </source>
</evidence>
<name>A0A2A9EGE0_9MICO</name>
<protein>
    <submittedName>
        <fullName evidence="2">Uncharacterized protein</fullName>
    </submittedName>
</protein>
<comment type="caution">
    <text evidence="2">The sequence shown here is derived from an EMBL/GenBank/DDBJ whole genome shotgun (WGS) entry which is preliminary data.</text>
</comment>
<proteinExistence type="predicted"/>
<accession>A0A2A9EGE0</accession>
<evidence type="ECO:0000256" key="1">
    <source>
        <dbReference type="SAM" id="Phobius"/>
    </source>
</evidence>
<dbReference type="RefSeq" id="WP_098458358.1">
    <property type="nucleotide sequence ID" value="NZ_PDJH01000001.1"/>
</dbReference>
<sequence>MTGREDQDHLVDDGVRDVAFESLVRCDPAGASVPDPARLWPLVVARTQEDGAGEYGSAGPRTPLVDASAAEGDGGVVVSLAARRRRRFTRVAAAAAAAAVAVAGGYAIGVRQAPGAPDVVASRDSLGAEMLDEPWEDAAPQRIVFSAAELPDGPDRASVWVLDPSVDPSAPASDEPDGGALADDLFEHDGTLSRGTLVGELPLVPVDEAVDRLGDPVYAVSHTPGAPLEAPTSDPADVPEGEVPWGVVEVTITGAGVTSEIVSGADGREWVVPVYAFDDGRDNVWRVLALSDEAIDRVR</sequence>